<feature type="region of interest" description="Disordered" evidence="3">
    <location>
        <begin position="1328"/>
        <end position="1362"/>
    </location>
</feature>
<name>A0A8H7Q7C3_9FUNG</name>
<dbReference type="PANTHER" id="PTHR10648:SF1">
    <property type="entry name" value="SERINE_THREONINE-PROTEIN PHOSPHATASE 4 REGULATORY SUBUNIT 1"/>
    <property type="match status" value="1"/>
</dbReference>
<keyword evidence="4" id="KW-1133">Transmembrane helix</keyword>
<feature type="transmembrane region" description="Helical" evidence="4">
    <location>
        <begin position="240"/>
        <end position="259"/>
    </location>
</feature>
<proteinExistence type="predicted"/>
<feature type="repeat" description="HEAT" evidence="2">
    <location>
        <begin position="813"/>
        <end position="851"/>
    </location>
</feature>
<reference evidence="5" key="1">
    <citation type="submission" date="2020-12" db="EMBL/GenBank/DDBJ databases">
        <title>Metabolic potential, ecology and presence of endohyphal bacteria is reflected in genomic diversity of Mucoromycotina.</title>
        <authorList>
            <person name="Muszewska A."/>
            <person name="Okrasinska A."/>
            <person name="Steczkiewicz K."/>
            <person name="Drgas O."/>
            <person name="Orlowska M."/>
            <person name="Perlinska-Lenart U."/>
            <person name="Aleksandrzak-Piekarczyk T."/>
            <person name="Szatraj K."/>
            <person name="Zielenkiewicz U."/>
            <person name="Pilsyk S."/>
            <person name="Malc E."/>
            <person name="Mieczkowski P."/>
            <person name="Kruszewska J.S."/>
            <person name="Biernat P."/>
            <person name="Pawlowska J."/>
        </authorList>
    </citation>
    <scope>NUCLEOTIDE SEQUENCE</scope>
    <source>
        <strain evidence="5">WA0000051536</strain>
    </source>
</reference>
<evidence type="ECO:0000256" key="2">
    <source>
        <dbReference type="PROSITE-ProRule" id="PRU00103"/>
    </source>
</evidence>
<feature type="repeat" description="HEAT" evidence="2">
    <location>
        <begin position="535"/>
        <end position="568"/>
    </location>
</feature>
<dbReference type="PROSITE" id="PS50077">
    <property type="entry name" value="HEAT_REPEAT"/>
    <property type="match status" value="4"/>
</dbReference>
<feature type="compositionally biased region" description="Polar residues" evidence="3">
    <location>
        <begin position="616"/>
        <end position="632"/>
    </location>
</feature>
<dbReference type="Proteomes" id="UP000612746">
    <property type="component" value="Unassembled WGS sequence"/>
</dbReference>
<organism evidence="5 6">
    <name type="scientific">Umbelopsis vinacea</name>
    <dbReference type="NCBI Taxonomy" id="44442"/>
    <lineage>
        <taxon>Eukaryota</taxon>
        <taxon>Fungi</taxon>
        <taxon>Fungi incertae sedis</taxon>
        <taxon>Mucoromycota</taxon>
        <taxon>Mucoromycotina</taxon>
        <taxon>Umbelopsidomycetes</taxon>
        <taxon>Umbelopsidales</taxon>
        <taxon>Umbelopsidaceae</taxon>
        <taxon>Umbelopsis</taxon>
    </lineage>
</organism>
<dbReference type="InterPro" id="IPR051023">
    <property type="entry name" value="PP2A_Regulatory_Subunit_A"/>
</dbReference>
<keyword evidence="6" id="KW-1185">Reference proteome</keyword>
<evidence type="ECO:0000313" key="6">
    <source>
        <dbReference type="Proteomes" id="UP000612746"/>
    </source>
</evidence>
<dbReference type="InterPro" id="IPR011989">
    <property type="entry name" value="ARM-like"/>
</dbReference>
<evidence type="ECO:0000256" key="3">
    <source>
        <dbReference type="SAM" id="MobiDB-lite"/>
    </source>
</evidence>
<dbReference type="GO" id="GO:0019888">
    <property type="term" value="F:protein phosphatase regulator activity"/>
    <property type="evidence" value="ECO:0007669"/>
    <property type="project" value="TreeGrafter"/>
</dbReference>
<dbReference type="GO" id="GO:0005737">
    <property type="term" value="C:cytoplasm"/>
    <property type="evidence" value="ECO:0007669"/>
    <property type="project" value="TreeGrafter"/>
</dbReference>
<feature type="transmembrane region" description="Helical" evidence="4">
    <location>
        <begin position="210"/>
        <end position="228"/>
    </location>
</feature>
<feature type="transmembrane region" description="Helical" evidence="4">
    <location>
        <begin position="177"/>
        <end position="198"/>
    </location>
</feature>
<feature type="region of interest" description="Disordered" evidence="3">
    <location>
        <begin position="603"/>
        <end position="680"/>
    </location>
</feature>
<dbReference type="SUPFAM" id="SSF48371">
    <property type="entry name" value="ARM repeat"/>
    <property type="match status" value="1"/>
</dbReference>
<dbReference type="InterPro" id="IPR021133">
    <property type="entry name" value="HEAT_type_2"/>
</dbReference>
<keyword evidence="4" id="KW-0472">Membrane</keyword>
<gene>
    <name evidence="5" type="ORF">INT44_005023</name>
</gene>
<evidence type="ECO:0000256" key="4">
    <source>
        <dbReference type="SAM" id="Phobius"/>
    </source>
</evidence>
<dbReference type="EMBL" id="JAEPRA010000003">
    <property type="protein sequence ID" value="KAG2187337.1"/>
    <property type="molecule type" value="Genomic_DNA"/>
</dbReference>
<evidence type="ECO:0000313" key="5">
    <source>
        <dbReference type="EMBL" id="KAG2187337.1"/>
    </source>
</evidence>
<dbReference type="InterPro" id="IPR016024">
    <property type="entry name" value="ARM-type_fold"/>
</dbReference>
<feature type="compositionally biased region" description="Low complexity" evidence="3">
    <location>
        <begin position="1342"/>
        <end position="1359"/>
    </location>
</feature>
<feature type="repeat" description="HEAT" evidence="2">
    <location>
        <begin position="852"/>
        <end position="890"/>
    </location>
</feature>
<comment type="caution">
    <text evidence="5">The sequence shown here is derived from an EMBL/GenBank/DDBJ whole genome shotgun (WGS) entry which is preliminary data.</text>
</comment>
<evidence type="ECO:0000256" key="1">
    <source>
        <dbReference type="ARBA" id="ARBA00022737"/>
    </source>
</evidence>
<dbReference type="Gene3D" id="1.25.10.10">
    <property type="entry name" value="Leucine-rich Repeat Variant"/>
    <property type="match status" value="1"/>
</dbReference>
<accession>A0A8H7Q7C3</accession>
<feature type="transmembrane region" description="Helical" evidence="4">
    <location>
        <begin position="274"/>
        <end position="295"/>
    </location>
</feature>
<keyword evidence="1" id="KW-0677">Repeat</keyword>
<protein>
    <submittedName>
        <fullName evidence="5">Uncharacterized protein</fullName>
    </submittedName>
</protein>
<sequence length="1471" mass="163978">MSTVNEHTPLLQQPQNEQQDPHLHIRYPIVTVKELNQRIDELANSTTDHPGLSDLVAHGGDAAFYVVVKSLLLQPLDKHKMLESWAIKVLDMLLQDQHDRYHIRIRQILLHEWEAQGSDIILQLPAMTILLCKPVQDGIDEIWKDGHPIMTDLTAANKVTRLTMVYFGKWRSPKYQALLQFMTGAIYVSLYLATVANQNYTVFPPHTYEYVFYVFALSDLILETLNFLSHPRKSVVSIKACLGTLSAYVILVSFIWRILGLTTRSLPSAYRQLHVSYVCLAVISPIMLVRLMLYARPFDAVSRIEIQLCRCLVEASWVLAMGAIVLIGFWVAVAAINTDKTAWEILQLLALGALFLRDQLDNLVALQVATLALDALKAGGDLGFQFSGESELKEPDQSTAIQLHHLEAPPVAAVNPDTTGSFEPAESITIIELSPQHTNIEDEPFVTTEEVEFATKGSSVELEMSSEELLQAMAEVEPLSETLSIDELRHTETLTPLERLYSFGKSDVAMHRVLAIKELTSVIGNIDISDLVEYILPLLSALASDSDDGVRETLALELDRIVLYLYESCPPQVEPHTIADDCKNSIHGLSKLSLDSFVKEDGTSFEEEADTRAQEEASSSMNGSFPTDNMVATEQEVGEAQQQPSDLEQAAATPIPSSVPRQRSSSSAATSSFLSSSTDDYRPVDSIPPQSFSLIFLDFLLDRNSNLAAYGQQCIVNIASHLSYISTSQEEPSTILTSHVAKELLRTEIFEGVIMKLFNIANGIRPSGQTSDTSAENSASVDESDMNLGKMMCLSLICGLAPILGQDCCSESCLPIVEKLATDQVFYVRKEAASALGSLASVIDAQTVIDKLIPMYITFSKDSIWHVRRSCALSLPMICGVLPEDLKRQLATEALDTYKNDVSRNVRNALWEITGELIAKFLPADWETTRSPGDVPDVLLDFFLSVGTTEGGIQVYKMEADRTYICAFNFPAVVIAAGRSKWDSHLKETYLTLTKDYQIKVRRSLAHSLHEVAKTIGAERAERDLIQIFALYLMDLDEVKQGVLEHMGDFLATLAPASRSEYIPILTEVWDGVFSNWRLRDILADQLPLIAELVEPELVVEYILPLALRACQDEFASVRETGTKCVSTLFPLIYLKYVLMVSNYRQSQFPVILKIVKQAVDTDEQEEVPDTDDEEKKEAMIEMLENRREHNLVLLSHVMERIDGFARWEGYRGRIVFAHTCSAMIASGISVSDFSAFFLPRLEPLASDPVVNVRIAASRTVRALCMTDGHREDAGNLDSQPLHSVDHLGNPLHRLLFRLALDEDQDVRSYILDFVNIEKLQEEQARKREMEKIEQQHQVTLTTAEESSDSISESKTSGTPDEETLIVMNEEDYDMEVVGTPMDYSSEEDIYDGGDDETMLDAFEAQEESDMVDDGLSTKDFSKPSSIEVNGIHGMVGSGKNDPTILLTSQSDDNHFLYRPIKADSKSVGEE</sequence>
<keyword evidence="4" id="KW-0812">Transmembrane</keyword>
<feature type="transmembrane region" description="Helical" evidence="4">
    <location>
        <begin position="316"/>
        <end position="336"/>
    </location>
</feature>
<dbReference type="PANTHER" id="PTHR10648">
    <property type="entry name" value="SERINE/THREONINE-PROTEIN PHOSPHATASE PP2A 65 KDA REGULATORY SUBUNIT"/>
    <property type="match status" value="1"/>
</dbReference>
<feature type="compositionally biased region" description="Low complexity" evidence="3">
    <location>
        <begin position="656"/>
        <end position="678"/>
    </location>
</feature>
<dbReference type="OrthoDB" id="340346at2759"/>
<feature type="repeat" description="HEAT" evidence="2">
    <location>
        <begin position="986"/>
        <end position="1024"/>
    </location>
</feature>